<name>A0A158IJ01_CABSO</name>
<dbReference type="InterPro" id="IPR002514">
    <property type="entry name" value="Transposase_8"/>
</dbReference>
<dbReference type="Pfam" id="PF01527">
    <property type="entry name" value="HTH_Tnp_1"/>
    <property type="match status" value="1"/>
</dbReference>
<dbReference type="GO" id="GO:0003677">
    <property type="term" value="F:DNA binding"/>
    <property type="evidence" value="ECO:0007669"/>
    <property type="project" value="InterPro"/>
</dbReference>
<dbReference type="GO" id="GO:0004803">
    <property type="term" value="F:transposase activity"/>
    <property type="evidence" value="ECO:0007669"/>
    <property type="project" value="InterPro"/>
</dbReference>
<dbReference type="NCBIfam" id="NF047595">
    <property type="entry name" value="IS66_ISRel24_TnpA"/>
    <property type="match status" value="1"/>
</dbReference>
<gene>
    <name evidence="1" type="ORF">AWB64_06201</name>
</gene>
<dbReference type="Proteomes" id="UP000054893">
    <property type="component" value="Unassembled WGS sequence"/>
</dbReference>
<organism evidence="1 2">
    <name type="scientific">Caballeronia sordidicola</name>
    <name type="common">Burkholderia sordidicola</name>
    <dbReference type="NCBI Taxonomy" id="196367"/>
    <lineage>
        <taxon>Bacteria</taxon>
        <taxon>Pseudomonadati</taxon>
        <taxon>Pseudomonadota</taxon>
        <taxon>Betaproteobacteria</taxon>
        <taxon>Burkholderiales</taxon>
        <taxon>Burkholderiaceae</taxon>
        <taxon>Caballeronia</taxon>
    </lineage>
</organism>
<dbReference type="OrthoDB" id="9800877at2"/>
<dbReference type="AlphaFoldDB" id="A0A158IJ01"/>
<proteinExistence type="predicted"/>
<protein>
    <submittedName>
        <fullName evidence="1">Transposase IS3/IS911 family protein</fullName>
    </submittedName>
</protein>
<dbReference type="RefSeq" id="WP_060859134.1">
    <property type="nucleotide sequence ID" value="NZ_FCOC02000047.1"/>
</dbReference>
<evidence type="ECO:0000313" key="2">
    <source>
        <dbReference type="Proteomes" id="UP000054893"/>
    </source>
</evidence>
<sequence>MTQIDSDAALLAVTLVGRDGKRRYDSQSKRRLIEACLQPGVSVAGLALRAGVNANLLRRWIKLHQQRNGVAATSEVVENAPPLAVPSAFVPVVEISRREVVEHKDAVKASEPTRSPPPPVRSQLTVEMPNGVTLRLDCTGQDAPLVSAMIETLGRCDVQARR</sequence>
<dbReference type="GO" id="GO:0006313">
    <property type="term" value="P:DNA transposition"/>
    <property type="evidence" value="ECO:0007669"/>
    <property type="project" value="InterPro"/>
</dbReference>
<reference evidence="1 2" key="1">
    <citation type="submission" date="2016-01" db="EMBL/GenBank/DDBJ databases">
        <authorList>
            <person name="Oliw E.H."/>
        </authorList>
    </citation>
    <scope>NUCLEOTIDE SEQUENCE [LARGE SCALE GENOMIC DNA]</scope>
    <source>
        <strain evidence="1">LMG 22029</strain>
    </source>
</reference>
<evidence type="ECO:0000313" key="1">
    <source>
        <dbReference type="EMBL" id="SAL55990.1"/>
    </source>
</evidence>
<dbReference type="EMBL" id="FCOC02000047">
    <property type="protein sequence ID" value="SAL55990.1"/>
    <property type="molecule type" value="Genomic_DNA"/>
</dbReference>
<accession>A0A158IJ01</accession>
<dbReference type="InterPro" id="IPR009057">
    <property type="entry name" value="Homeodomain-like_sf"/>
</dbReference>
<dbReference type="SUPFAM" id="SSF46689">
    <property type="entry name" value="Homeodomain-like"/>
    <property type="match status" value="1"/>
</dbReference>